<evidence type="ECO:0000313" key="2">
    <source>
        <dbReference type="EMBL" id="SFQ88311.1"/>
    </source>
</evidence>
<dbReference type="EMBL" id="FOYD01000013">
    <property type="protein sequence ID" value="SFQ88311.1"/>
    <property type="molecule type" value="Genomic_DNA"/>
</dbReference>
<dbReference type="STRING" id="1002526.SAMN05216578_11349"/>
<reference evidence="2 3" key="1">
    <citation type="submission" date="2016-10" db="EMBL/GenBank/DDBJ databases">
        <authorList>
            <person name="de Groot N.N."/>
        </authorList>
    </citation>
    <scope>NUCLEOTIDE SEQUENCE [LARGE SCALE GENOMIC DNA]</scope>
    <source>
        <strain evidence="2 3">JCM 18415</strain>
    </source>
</reference>
<dbReference type="InterPro" id="IPR041375">
    <property type="entry name" value="VapC45_PIN-like"/>
</dbReference>
<dbReference type="Proteomes" id="UP000242815">
    <property type="component" value="Unassembled WGS sequence"/>
</dbReference>
<dbReference type="AlphaFoldDB" id="A0A1I6C534"/>
<proteinExistence type="predicted"/>
<evidence type="ECO:0000313" key="3">
    <source>
        <dbReference type="Proteomes" id="UP000242815"/>
    </source>
</evidence>
<name>A0A1I6C534_9GAMM</name>
<dbReference type="RefSeq" id="WP_090540689.1">
    <property type="nucleotide sequence ID" value="NZ_FOYD01000013.1"/>
</dbReference>
<organism evidence="2 3">
    <name type="scientific">Halopseudomonas formosensis</name>
    <dbReference type="NCBI Taxonomy" id="1002526"/>
    <lineage>
        <taxon>Bacteria</taxon>
        <taxon>Pseudomonadati</taxon>
        <taxon>Pseudomonadota</taxon>
        <taxon>Gammaproteobacteria</taxon>
        <taxon>Pseudomonadales</taxon>
        <taxon>Pseudomonadaceae</taxon>
        <taxon>Halopseudomonas</taxon>
    </lineage>
</organism>
<feature type="domain" description="VapC45 PIN like" evidence="1">
    <location>
        <begin position="1"/>
        <end position="84"/>
    </location>
</feature>
<accession>A0A1I6C534</accession>
<gene>
    <name evidence="2" type="ORF">SAMN05216578_11349</name>
</gene>
<protein>
    <recommendedName>
        <fullName evidence="1">VapC45 PIN like domain-containing protein</fullName>
    </recommendedName>
</protein>
<dbReference type="Pfam" id="PF18478">
    <property type="entry name" value="PIN_10"/>
    <property type="match status" value="1"/>
</dbReference>
<sequence>MKFLLDNNLPPALARALHELSKADGHQVTALREKFKANTPDIEWISQLRAEGNWVVVSKDKFSKGSMEKRAFSESGLAIFVLAKQWHKAPFWDTAHNLVRWWPAITEQAERITGGGVFKVGWRFSVPGKFEVMKL</sequence>
<dbReference type="OrthoDB" id="6956264at2"/>
<evidence type="ECO:0000259" key="1">
    <source>
        <dbReference type="Pfam" id="PF18478"/>
    </source>
</evidence>